<name>A0ACA9Q713_9GLOM</name>
<evidence type="ECO:0000313" key="1">
    <source>
        <dbReference type="EMBL" id="CAG8738898.1"/>
    </source>
</evidence>
<proteinExistence type="predicted"/>
<feature type="non-terminal residue" evidence="1">
    <location>
        <position position="43"/>
    </location>
</feature>
<feature type="non-terminal residue" evidence="1">
    <location>
        <position position="1"/>
    </location>
</feature>
<reference evidence="1" key="1">
    <citation type="submission" date="2021-06" db="EMBL/GenBank/DDBJ databases">
        <authorList>
            <person name="Kallberg Y."/>
            <person name="Tangrot J."/>
            <person name="Rosling A."/>
        </authorList>
    </citation>
    <scope>NUCLEOTIDE SEQUENCE</scope>
    <source>
        <strain evidence="1">IL203A</strain>
    </source>
</reference>
<evidence type="ECO:0000313" key="2">
    <source>
        <dbReference type="Proteomes" id="UP000789702"/>
    </source>
</evidence>
<accession>A0ACA9Q713</accession>
<keyword evidence="2" id="KW-1185">Reference proteome</keyword>
<protein>
    <submittedName>
        <fullName evidence="1">6971_t:CDS:1</fullName>
    </submittedName>
</protein>
<organism evidence="1 2">
    <name type="scientific">Dentiscutata heterogama</name>
    <dbReference type="NCBI Taxonomy" id="1316150"/>
    <lineage>
        <taxon>Eukaryota</taxon>
        <taxon>Fungi</taxon>
        <taxon>Fungi incertae sedis</taxon>
        <taxon>Mucoromycota</taxon>
        <taxon>Glomeromycotina</taxon>
        <taxon>Glomeromycetes</taxon>
        <taxon>Diversisporales</taxon>
        <taxon>Gigasporaceae</taxon>
        <taxon>Dentiscutata</taxon>
    </lineage>
</organism>
<comment type="caution">
    <text evidence="1">The sequence shown here is derived from an EMBL/GenBank/DDBJ whole genome shotgun (WGS) entry which is preliminary data.</text>
</comment>
<gene>
    <name evidence="1" type="ORF">DHETER_LOCUS13925</name>
</gene>
<dbReference type="Proteomes" id="UP000789702">
    <property type="component" value="Unassembled WGS sequence"/>
</dbReference>
<sequence length="43" mass="5161">VEQLYLYETPDSEIIREIFKQEGSVMNFPELFKKVSILHAFDR</sequence>
<dbReference type="EMBL" id="CAJVPU010040265">
    <property type="protein sequence ID" value="CAG8738898.1"/>
    <property type="molecule type" value="Genomic_DNA"/>
</dbReference>